<keyword evidence="8" id="KW-0800">Toxin</keyword>
<dbReference type="Gene3D" id="3.40.50.1010">
    <property type="entry name" value="5'-nuclease"/>
    <property type="match status" value="1"/>
</dbReference>
<name>A0A7Y4KWL8_9ACTN</name>
<dbReference type="GO" id="GO:0004540">
    <property type="term" value="F:RNA nuclease activity"/>
    <property type="evidence" value="ECO:0007669"/>
    <property type="project" value="InterPro"/>
</dbReference>
<dbReference type="GO" id="GO:0090729">
    <property type="term" value="F:toxin activity"/>
    <property type="evidence" value="ECO:0007669"/>
    <property type="project" value="UniProtKB-KW"/>
</dbReference>
<feature type="binding site" evidence="8">
    <location>
        <position position="4"/>
    </location>
    <ligand>
        <name>Mg(2+)</name>
        <dbReference type="ChEBI" id="CHEBI:18420"/>
    </ligand>
</feature>
<dbReference type="EMBL" id="JACHKF010000001">
    <property type="protein sequence ID" value="MBB6567375.1"/>
    <property type="molecule type" value="Genomic_DNA"/>
</dbReference>
<feature type="binding site" evidence="8">
    <location>
        <position position="100"/>
    </location>
    <ligand>
        <name>Mg(2+)</name>
        <dbReference type="ChEBI" id="CHEBI:18420"/>
    </ligand>
</feature>
<keyword evidence="3 8" id="KW-0540">Nuclease</keyword>
<keyword evidence="2 8" id="KW-1277">Toxin-antitoxin system</keyword>
<evidence type="ECO:0000256" key="4">
    <source>
        <dbReference type="ARBA" id="ARBA00022723"/>
    </source>
</evidence>
<dbReference type="SUPFAM" id="SSF88723">
    <property type="entry name" value="PIN domain-like"/>
    <property type="match status" value="1"/>
</dbReference>
<dbReference type="RefSeq" id="WP_171672027.1">
    <property type="nucleotide sequence ID" value="NZ_BAAAGT010000003.1"/>
</dbReference>
<dbReference type="GO" id="GO:0016787">
    <property type="term" value="F:hydrolase activity"/>
    <property type="evidence" value="ECO:0007669"/>
    <property type="project" value="UniProtKB-KW"/>
</dbReference>
<dbReference type="EC" id="3.1.-.-" evidence="8"/>
<evidence type="ECO:0000313" key="12">
    <source>
        <dbReference type="Proteomes" id="UP000534306"/>
    </source>
</evidence>
<dbReference type="InterPro" id="IPR029060">
    <property type="entry name" value="PIN-like_dom_sf"/>
</dbReference>
<dbReference type="PANTHER" id="PTHR33653">
    <property type="entry name" value="RIBONUCLEASE VAPC2"/>
    <property type="match status" value="1"/>
</dbReference>
<comment type="cofactor">
    <cofactor evidence="1 8">
        <name>Mg(2+)</name>
        <dbReference type="ChEBI" id="CHEBI:18420"/>
    </cofactor>
</comment>
<dbReference type="Pfam" id="PF01850">
    <property type="entry name" value="PIN"/>
    <property type="match status" value="1"/>
</dbReference>
<comment type="function">
    <text evidence="8">Toxic component of a toxin-antitoxin (TA) system. An RNase.</text>
</comment>
<organism evidence="11 12">
    <name type="scientific">Kribbella sandramycini</name>
    <dbReference type="NCBI Taxonomy" id="60450"/>
    <lineage>
        <taxon>Bacteria</taxon>
        <taxon>Bacillati</taxon>
        <taxon>Actinomycetota</taxon>
        <taxon>Actinomycetes</taxon>
        <taxon>Propionibacteriales</taxon>
        <taxon>Kribbellaceae</taxon>
        <taxon>Kribbella</taxon>
    </lineage>
</organism>
<evidence type="ECO:0000256" key="6">
    <source>
        <dbReference type="ARBA" id="ARBA00022842"/>
    </source>
</evidence>
<protein>
    <recommendedName>
        <fullName evidence="8">Ribonuclease VapC</fullName>
        <shortName evidence="8">RNase VapC</shortName>
        <ecNumber evidence="8">3.1.-.-</ecNumber>
    </recommendedName>
    <alternativeName>
        <fullName evidence="8">Toxin VapC</fullName>
    </alternativeName>
</protein>
<dbReference type="CDD" id="cd09871">
    <property type="entry name" value="PIN_MtVapC28-VapC30-like"/>
    <property type="match status" value="1"/>
</dbReference>
<sequence>MIIDTSALIAILRGEPDAAEFADAIEAATSRRMSAASFLEAAVVMDSARDPVVSRRFDELVAAAEISIEPVTEAQARIARAAYRDFGKGSGHPAALNLGDCFAYALAHEADEPLLFKGKDFIHTDLRSVLPG</sequence>
<evidence type="ECO:0000259" key="9">
    <source>
        <dbReference type="Pfam" id="PF01850"/>
    </source>
</evidence>
<dbReference type="PANTHER" id="PTHR33653:SF1">
    <property type="entry name" value="RIBONUCLEASE VAPC2"/>
    <property type="match status" value="1"/>
</dbReference>
<keyword evidence="12" id="KW-1185">Reference proteome</keyword>
<dbReference type="EMBL" id="JABJRC010000001">
    <property type="protein sequence ID" value="NOL40012.1"/>
    <property type="molecule type" value="Genomic_DNA"/>
</dbReference>
<keyword evidence="6 8" id="KW-0460">Magnesium</keyword>
<evidence type="ECO:0000313" key="11">
    <source>
        <dbReference type="EMBL" id="NOL40012.1"/>
    </source>
</evidence>
<evidence type="ECO:0000256" key="5">
    <source>
        <dbReference type="ARBA" id="ARBA00022801"/>
    </source>
</evidence>
<evidence type="ECO:0000256" key="2">
    <source>
        <dbReference type="ARBA" id="ARBA00022649"/>
    </source>
</evidence>
<dbReference type="GO" id="GO:0000287">
    <property type="term" value="F:magnesium ion binding"/>
    <property type="evidence" value="ECO:0007669"/>
    <property type="project" value="UniProtKB-UniRule"/>
</dbReference>
<dbReference type="Proteomes" id="UP000553957">
    <property type="component" value="Unassembled WGS sequence"/>
</dbReference>
<evidence type="ECO:0000256" key="1">
    <source>
        <dbReference type="ARBA" id="ARBA00001946"/>
    </source>
</evidence>
<dbReference type="Proteomes" id="UP000534306">
    <property type="component" value="Unassembled WGS sequence"/>
</dbReference>
<evidence type="ECO:0000313" key="13">
    <source>
        <dbReference type="Proteomes" id="UP000553957"/>
    </source>
</evidence>
<proteinExistence type="inferred from homology"/>
<accession>A0A7Y4KWL8</accession>
<dbReference type="AlphaFoldDB" id="A0A7Y4KWL8"/>
<gene>
    <name evidence="8" type="primary">vapC</name>
    <name evidence="10" type="ORF">HNR71_003012</name>
    <name evidence="11" type="ORF">HPO96_07130</name>
</gene>
<comment type="similarity">
    <text evidence="7 8">Belongs to the PINc/VapC protein family.</text>
</comment>
<keyword evidence="4 8" id="KW-0479">Metal-binding</keyword>
<evidence type="ECO:0000256" key="7">
    <source>
        <dbReference type="ARBA" id="ARBA00038093"/>
    </source>
</evidence>
<reference evidence="11 12" key="1">
    <citation type="submission" date="2020-05" db="EMBL/GenBank/DDBJ databases">
        <title>Genome sequence of Kribbella sandramycini ATCC 39419.</title>
        <authorList>
            <person name="Maclea K.S."/>
            <person name="Fair J.L."/>
        </authorList>
    </citation>
    <scope>NUCLEOTIDE SEQUENCE [LARGE SCALE GENOMIC DNA]</scope>
    <source>
        <strain evidence="11 12">ATCC 39419</strain>
    </source>
</reference>
<dbReference type="InterPro" id="IPR002716">
    <property type="entry name" value="PIN_dom"/>
</dbReference>
<dbReference type="HAMAP" id="MF_00265">
    <property type="entry name" value="VapC_Nob1"/>
    <property type="match status" value="1"/>
</dbReference>
<keyword evidence="5 8" id="KW-0378">Hydrolase</keyword>
<reference evidence="10 13" key="2">
    <citation type="submission" date="2020-08" db="EMBL/GenBank/DDBJ databases">
        <title>Sequencing the genomes of 1000 actinobacteria strains.</title>
        <authorList>
            <person name="Klenk H.-P."/>
        </authorList>
    </citation>
    <scope>NUCLEOTIDE SEQUENCE [LARGE SCALE GENOMIC DNA]</scope>
    <source>
        <strain evidence="10 13">DSM 15626</strain>
    </source>
</reference>
<comment type="caution">
    <text evidence="11">The sequence shown here is derived from an EMBL/GenBank/DDBJ whole genome shotgun (WGS) entry which is preliminary data.</text>
</comment>
<dbReference type="InterPro" id="IPR050556">
    <property type="entry name" value="Type_II_TA_system_RNase"/>
</dbReference>
<feature type="domain" description="PIN" evidence="9">
    <location>
        <begin position="1"/>
        <end position="125"/>
    </location>
</feature>
<dbReference type="InterPro" id="IPR022907">
    <property type="entry name" value="VapC_family"/>
</dbReference>
<evidence type="ECO:0000256" key="3">
    <source>
        <dbReference type="ARBA" id="ARBA00022722"/>
    </source>
</evidence>
<evidence type="ECO:0000256" key="8">
    <source>
        <dbReference type="HAMAP-Rule" id="MF_00265"/>
    </source>
</evidence>
<evidence type="ECO:0000313" key="10">
    <source>
        <dbReference type="EMBL" id="MBB6567375.1"/>
    </source>
</evidence>